<dbReference type="Gene3D" id="3.30.70.360">
    <property type="match status" value="1"/>
</dbReference>
<dbReference type="PIRSF" id="PIRSF001235">
    <property type="entry name" value="Amidase_carbamoylase"/>
    <property type="match status" value="1"/>
</dbReference>
<feature type="binding site" evidence="3">
    <location>
        <position position="79"/>
    </location>
    <ligand>
        <name>Zn(2+)</name>
        <dbReference type="ChEBI" id="CHEBI:29105"/>
        <label>1</label>
    </ligand>
</feature>
<dbReference type="InterPro" id="IPR036264">
    <property type="entry name" value="Bact_exopeptidase_dim_dom"/>
</dbReference>
<feature type="binding site" evidence="3">
    <location>
        <position position="378"/>
    </location>
    <ligand>
        <name>Zn(2+)</name>
        <dbReference type="ChEBI" id="CHEBI:29105"/>
        <label>2</label>
    </ligand>
</feature>
<dbReference type="Gene3D" id="3.40.630.10">
    <property type="entry name" value="Zn peptidases"/>
    <property type="match status" value="1"/>
</dbReference>
<evidence type="ECO:0000256" key="3">
    <source>
        <dbReference type="PIRSR" id="PIRSR001235-1"/>
    </source>
</evidence>
<evidence type="ECO:0000313" key="7">
    <source>
        <dbReference type="Proteomes" id="UP000051010"/>
    </source>
</evidence>
<comment type="caution">
    <text evidence="6">The sequence shown here is derived from an EMBL/GenBank/DDBJ whole genome shotgun (WGS) entry which is preliminary data.</text>
</comment>
<comment type="cofactor">
    <cofactor evidence="3">
        <name>Zn(2+)</name>
        <dbReference type="ChEBI" id="CHEBI:29105"/>
    </cofactor>
    <text evidence="3">Binds 2 Zn(2+) ions per subunit.</text>
</comment>
<evidence type="ECO:0000256" key="4">
    <source>
        <dbReference type="PIRSR" id="PIRSR001235-2"/>
    </source>
</evidence>
<feature type="binding site" evidence="3">
    <location>
        <position position="90"/>
    </location>
    <ligand>
        <name>Zn(2+)</name>
        <dbReference type="ChEBI" id="CHEBI:29105"/>
        <label>2</label>
    </ligand>
</feature>
<gene>
    <name evidence="6" type="ORF">FD47_GL002570</name>
</gene>
<evidence type="ECO:0000256" key="2">
    <source>
        <dbReference type="ARBA" id="ARBA00022801"/>
    </source>
</evidence>
<feature type="binding site" evidence="4">
    <location>
        <position position="212"/>
    </location>
    <ligand>
        <name>allantoate</name>
        <dbReference type="ChEBI" id="CHEBI:17536"/>
    </ligand>
</feature>
<dbReference type="CDD" id="cd03884">
    <property type="entry name" value="M20_bAS"/>
    <property type="match status" value="1"/>
</dbReference>
<dbReference type="InterPro" id="IPR010158">
    <property type="entry name" value="Amidase_Cbmase"/>
</dbReference>
<feature type="binding site" evidence="4">
    <location>
        <position position="272"/>
    </location>
    <ligand>
        <name>allantoate</name>
        <dbReference type="ChEBI" id="CHEBI:17536"/>
    </ligand>
</feature>
<evidence type="ECO:0000313" key="6">
    <source>
        <dbReference type="EMBL" id="KRM40892.1"/>
    </source>
</evidence>
<feature type="domain" description="Peptidase M20 dimerisation" evidence="5">
    <location>
        <begin position="209"/>
        <end position="307"/>
    </location>
</feature>
<dbReference type="Pfam" id="PF01546">
    <property type="entry name" value="Peptidase_M20"/>
    <property type="match status" value="1"/>
</dbReference>
<keyword evidence="2" id="KW-0378">Hydrolase</keyword>
<dbReference type="NCBIfam" id="TIGR01879">
    <property type="entry name" value="hydantase"/>
    <property type="match status" value="1"/>
</dbReference>
<evidence type="ECO:0000259" key="5">
    <source>
        <dbReference type="Pfam" id="PF07687"/>
    </source>
</evidence>
<accession>A0A0R1YNV6</accession>
<dbReference type="PANTHER" id="PTHR32494:SF5">
    <property type="entry name" value="ALLANTOATE AMIDOHYDROLASE"/>
    <property type="match status" value="1"/>
</dbReference>
<evidence type="ECO:0000256" key="1">
    <source>
        <dbReference type="ARBA" id="ARBA00006153"/>
    </source>
</evidence>
<dbReference type="Pfam" id="PF07687">
    <property type="entry name" value="M20_dimer"/>
    <property type="match status" value="1"/>
</dbReference>
<dbReference type="RefSeq" id="WP_056980746.1">
    <property type="nucleotide sequence ID" value="NZ_AZFZ01000069.1"/>
</dbReference>
<dbReference type="InterPro" id="IPR011650">
    <property type="entry name" value="Peptidase_M20_dimer"/>
</dbReference>
<reference evidence="6 7" key="1">
    <citation type="journal article" date="2015" name="Genome Announc.">
        <title>Expanding the biotechnology potential of lactobacilli through comparative genomics of 213 strains and associated genera.</title>
        <authorList>
            <person name="Sun Z."/>
            <person name="Harris H.M."/>
            <person name="McCann A."/>
            <person name="Guo C."/>
            <person name="Argimon S."/>
            <person name="Zhang W."/>
            <person name="Yang X."/>
            <person name="Jeffery I.B."/>
            <person name="Cooney J.C."/>
            <person name="Kagawa T.F."/>
            <person name="Liu W."/>
            <person name="Song Y."/>
            <person name="Salvetti E."/>
            <person name="Wrobel A."/>
            <person name="Rasinkangas P."/>
            <person name="Parkhill J."/>
            <person name="Rea M.C."/>
            <person name="O'Sullivan O."/>
            <person name="Ritari J."/>
            <person name="Douillard F.P."/>
            <person name="Paul Ross R."/>
            <person name="Yang R."/>
            <person name="Briner A.E."/>
            <person name="Felis G.E."/>
            <person name="de Vos W.M."/>
            <person name="Barrangou R."/>
            <person name="Klaenhammer T.R."/>
            <person name="Caufield P.W."/>
            <person name="Cui Y."/>
            <person name="Zhang H."/>
            <person name="O'Toole P.W."/>
        </authorList>
    </citation>
    <scope>NUCLEOTIDE SEQUENCE [LARGE SCALE GENOMIC DNA]</scope>
    <source>
        <strain evidence="6 7">DSM 18390</strain>
    </source>
</reference>
<dbReference type="SUPFAM" id="SSF53187">
    <property type="entry name" value="Zn-dependent exopeptidases"/>
    <property type="match status" value="1"/>
</dbReference>
<dbReference type="SUPFAM" id="SSF55031">
    <property type="entry name" value="Bacterial exopeptidase dimerisation domain"/>
    <property type="match status" value="1"/>
</dbReference>
<dbReference type="EMBL" id="AZFZ01000069">
    <property type="protein sequence ID" value="KRM40892.1"/>
    <property type="molecule type" value="Genomic_DNA"/>
</dbReference>
<dbReference type="AlphaFoldDB" id="A0A0R1YNV6"/>
<feature type="binding site" evidence="3">
    <location>
        <position position="90"/>
    </location>
    <ligand>
        <name>Zn(2+)</name>
        <dbReference type="ChEBI" id="CHEBI:29105"/>
        <label>1</label>
    </ligand>
</feature>
<dbReference type="GO" id="GO:0046872">
    <property type="term" value="F:metal ion binding"/>
    <property type="evidence" value="ECO:0007669"/>
    <property type="project" value="UniProtKB-KW"/>
</dbReference>
<feature type="binding site" evidence="3">
    <location>
        <position position="187"/>
    </location>
    <ligand>
        <name>Zn(2+)</name>
        <dbReference type="ChEBI" id="CHEBI:29105"/>
        <label>1</label>
    </ligand>
</feature>
<sequence>MQLVSDELINRLRTINQFSADQIGQNRLVYSPTWVKGQQQLIKWGLHAGMPVTVDAYGTVYLDVIGSQSPNGIIATGSHMDTVVHGGQYDGLYGVLGGFQAISNLVTALGQPKKTLWLVSFSEEEGSRFPATFTGSKHYARVADIHNIRDHHGISFDDAREKAVSRLQLPGVKTGLPKLPDSFTELHIEQGPRLINQHLQIGLVTSIVGQRRFTVTINGVANHAGTTPMADRHDALLIATSLINRLAIIARTISRQLTFTVGELHVWPNTANVIPGKVTFSVDTRHVKKSVLDQFETTLRAEAQKVAVPPVQVTIDRWVNDQPTLLDADLLAQNQRLAKTLGFTTATFASGAGHDSEIMSRVTPTTMIFVPSIKGISHAPEEKTAPADLHTGVALLQESLKSQAY</sequence>
<dbReference type="PATRIC" id="fig|1423786.4.peg.2691"/>
<dbReference type="PANTHER" id="PTHR32494">
    <property type="entry name" value="ALLANTOATE DEIMINASE-RELATED"/>
    <property type="match status" value="1"/>
</dbReference>
<feature type="binding site" evidence="3">
    <location>
        <position position="125"/>
    </location>
    <ligand>
        <name>Zn(2+)</name>
        <dbReference type="ChEBI" id="CHEBI:29105"/>
        <label>2</label>
    </ligand>
</feature>
<dbReference type="InterPro" id="IPR002933">
    <property type="entry name" value="Peptidase_M20"/>
</dbReference>
<keyword evidence="3" id="KW-0479">Metal-binding</keyword>
<organism evidence="6 7">
    <name type="scientific">Lentilactobacillus parafarraginis DSM 18390 = JCM 14109</name>
    <dbReference type="NCBI Taxonomy" id="1423786"/>
    <lineage>
        <taxon>Bacteria</taxon>
        <taxon>Bacillati</taxon>
        <taxon>Bacillota</taxon>
        <taxon>Bacilli</taxon>
        <taxon>Lactobacillales</taxon>
        <taxon>Lactobacillaceae</taxon>
        <taxon>Lentilactobacillus</taxon>
    </lineage>
</organism>
<proteinExistence type="inferred from homology"/>
<dbReference type="Proteomes" id="UP000051010">
    <property type="component" value="Unassembled WGS sequence"/>
</dbReference>
<keyword evidence="3" id="KW-0862">Zinc</keyword>
<dbReference type="GO" id="GO:0016813">
    <property type="term" value="F:hydrolase activity, acting on carbon-nitrogen (but not peptide) bonds, in linear amidines"/>
    <property type="evidence" value="ECO:0007669"/>
    <property type="project" value="InterPro"/>
</dbReference>
<name>A0A0R1YNV6_9LACO</name>
<comment type="similarity">
    <text evidence="1">Belongs to the peptidase M20 family.</text>
</comment>
<feature type="binding site" evidence="4">
    <location>
        <position position="285"/>
    </location>
    <ligand>
        <name>allantoate</name>
        <dbReference type="ChEBI" id="CHEBI:17536"/>
    </ligand>
</feature>
<protein>
    <submittedName>
        <fullName evidence="6">Amidase, hydantoinase carbamoylase family</fullName>
    </submittedName>
</protein>